<proteinExistence type="predicted"/>
<dbReference type="Gene3D" id="2.60.120.200">
    <property type="match status" value="1"/>
</dbReference>
<protein>
    <submittedName>
        <fullName evidence="1">Uncharacterized protein</fullName>
    </submittedName>
</protein>
<name>A0ABN8DPG1_9VIBR</name>
<keyword evidence="2" id="KW-1185">Reference proteome</keyword>
<evidence type="ECO:0000313" key="2">
    <source>
        <dbReference type="Proteomes" id="UP000838160"/>
    </source>
</evidence>
<evidence type="ECO:0000313" key="1">
    <source>
        <dbReference type="EMBL" id="CAH0530388.1"/>
    </source>
</evidence>
<gene>
    <name evidence="1" type="ORF">VHP8226_04031</name>
</gene>
<dbReference type="Proteomes" id="UP000838160">
    <property type="component" value="Unassembled WGS sequence"/>
</dbReference>
<reference evidence="1" key="1">
    <citation type="submission" date="2021-12" db="EMBL/GenBank/DDBJ databases">
        <authorList>
            <person name="Rodrigo-Torres L."/>
            <person name="Arahal R. D."/>
            <person name="Lucena T."/>
        </authorList>
    </citation>
    <scope>NUCLEOTIDE SEQUENCE</scope>
    <source>
        <strain evidence="1">CECT 8226</strain>
    </source>
</reference>
<sequence length="347" mass="38869">MTYPTFLTNKIKPKHWLASSIAIALLSGCGGSDSGGNNSGGGEGSGDYPIDDSSYFQALSSTPLNANVSDGFDAYETIESVYGTGSIEAPDLYDVNHPTESHIIEFSDIDSGFDYFKFYIHTHEDIDRDKLENDDRQRNEIKVYGNSDDKLKGTLGKIFEYSWKFRVNGDFNLTSNFTHLFQLKAVKHSGSESWVNDSQPILTFTANTKSGVDNLEIRHVHYNSDKSGTTNNALYNSTEDSSVDWNSDIEDQWLEAFVRVDYNEDGKLHVTLTKLGEDTPIITVTEQNLEMWRSGSDANSGNFVRPKWGIYRSISQIELLQDQDVDFADFVIKEVEVIEPETQAPAL</sequence>
<dbReference type="RefSeq" id="WP_237486939.1">
    <property type="nucleotide sequence ID" value="NZ_CAKLCM010000003.1"/>
</dbReference>
<accession>A0ABN8DPG1</accession>
<organism evidence="1 2">
    <name type="scientific">Vibrio hippocampi</name>
    <dbReference type="NCBI Taxonomy" id="654686"/>
    <lineage>
        <taxon>Bacteria</taxon>
        <taxon>Pseudomonadati</taxon>
        <taxon>Pseudomonadota</taxon>
        <taxon>Gammaproteobacteria</taxon>
        <taxon>Vibrionales</taxon>
        <taxon>Vibrionaceae</taxon>
        <taxon>Vibrio</taxon>
    </lineage>
</organism>
<dbReference type="EMBL" id="CAKLCM010000003">
    <property type="protein sequence ID" value="CAH0530388.1"/>
    <property type="molecule type" value="Genomic_DNA"/>
</dbReference>
<comment type="caution">
    <text evidence="1">The sequence shown here is derived from an EMBL/GenBank/DDBJ whole genome shotgun (WGS) entry which is preliminary data.</text>
</comment>